<evidence type="ECO:0000256" key="3">
    <source>
        <dbReference type="ARBA" id="ARBA00022801"/>
    </source>
</evidence>
<keyword evidence="5" id="KW-1133">Transmembrane helix</keyword>
<protein>
    <submittedName>
        <fullName evidence="9">LRAT domain-containing protein</fullName>
    </submittedName>
</protein>
<reference evidence="9" key="1">
    <citation type="submission" date="2017-02" db="UniProtKB">
        <authorList>
            <consortium name="WormBaseParasite"/>
        </authorList>
    </citation>
    <scope>IDENTIFICATION</scope>
</reference>
<feature type="domain" description="LRAT" evidence="7">
    <location>
        <begin position="75"/>
        <end position="194"/>
    </location>
</feature>
<evidence type="ECO:0000256" key="5">
    <source>
        <dbReference type="SAM" id="Phobius"/>
    </source>
</evidence>
<keyword evidence="6" id="KW-0732">Signal</keyword>
<evidence type="ECO:0000313" key="9">
    <source>
        <dbReference type="WBParaSite" id="SPAL_0000066100.1"/>
    </source>
</evidence>
<dbReference type="GO" id="GO:0005737">
    <property type="term" value="C:cytoplasm"/>
    <property type="evidence" value="ECO:0007669"/>
    <property type="project" value="TreeGrafter"/>
</dbReference>
<dbReference type="STRING" id="174720.A0A0N5B3K7"/>
<keyword evidence="2" id="KW-0808">Transferase</keyword>
<dbReference type="InterPro" id="IPR007053">
    <property type="entry name" value="LRAT_dom"/>
</dbReference>
<dbReference type="GO" id="GO:0016410">
    <property type="term" value="F:N-acyltransferase activity"/>
    <property type="evidence" value="ECO:0007669"/>
    <property type="project" value="TreeGrafter"/>
</dbReference>
<evidence type="ECO:0000259" key="7">
    <source>
        <dbReference type="PROSITE" id="PS51934"/>
    </source>
</evidence>
<keyword evidence="3" id="KW-0378">Hydrolase</keyword>
<keyword evidence="5" id="KW-0812">Transmembrane</keyword>
<accession>A0A0N5B3K7</accession>
<dbReference type="InterPro" id="IPR051496">
    <property type="entry name" value="H-rev107_PLA/AT"/>
</dbReference>
<dbReference type="PANTHER" id="PTHR13943:SF31">
    <property type="entry name" value="PHOSPHOLIPASE A AND ACYLTRANSFERASE 3"/>
    <property type="match status" value="1"/>
</dbReference>
<organism evidence="8 9">
    <name type="scientific">Strongyloides papillosus</name>
    <name type="common">Intestinal threadworm</name>
    <dbReference type="NCBI Taxonomy" id="174720"/>
    <lineage>
        <taxon>Eukaryota</taxon>
        <taxon>Metazoa</taxon>
        <taxon>Ecdysozoa</taxon>
        <taxon>Nematoda</taxon>
        <taxon>Chromadorea</taxon>
        <taxon>Rhabditida</taxon>
        <taxon>Tylenchina</taxon>
        <taxon>Panagrolaimomorpha</taxon>
        <taxon>Strongyloidoidea</taxon>
        <taxon>Strongyloididae</taxon>
        <taxon>Strongyloides</taxon>
    </lineage>
</organism>
<sequence>MVRLLLLFISFATIGFGFKNHLGWLSNKSIEYDDSFYTDEEISKAYRRIIKTHKTDPIHLKKYLKPGDMIEFDNSILGGSVPYSHWGIFLGIIEDKHIIIHVARESNYIKYDNGDEKKSSRISIHLTDLENSGFIGMKAKINNFLDQALLPNSVSAIRNNAIEALDRDAKYDLVQNNCEHFATELRYGVKISMQVESRYIFLNAISIFFCIGLTLWVNKLKSERIMSEIQTKVKNQ</sequence>
<keyword evidence="5" id="KW-0472">Membrane</keyword>
<dbReference type="GO" id="GO:0008970">
    <property type="term" value="F:phospholipase A1 activity"/>
    <property type="evidence" value="ECO:0007669"/>
    <property type="project" value="TreeGrafter"/>
</dbReference>
<comment type="similarity">
    <text evidence="1">Belongs to the H-rev107 family.</text>
</comment>
<dbReference type="PANTHER" id="PTHR13943">
    <property type="entry name" value="HRAS-LIKE SUPPRESSOR - RELATED"/>
    <property type="match status" value="1"/>
</dbReference>
<evidence type="ECO:0000256" key="2">
    <source>
        <dbReference type="ARBA" id="ARBA00022679"/>
    </source>
</evidence>
<proteinExistence type="inferred from homology"/>
<keyword evidence="4" id="KW-0443">Lipid metabolism</keyword>
<dbReference type="WBParaSite" id="SPAL_0000066100.1">
    <property type="protein sequence ID" value="SPAL_0000066100.1"/>
    <property type="gene ID" value="SPAL_0000066100"/>
</dbReference>
<name>A0A0N5B3K7_STREA</name>
<feature type="chain" id="PRO_5005893840" evidence="6">
    <location>
        <begin position="18"/>
        <end position="236"/>
    </location>
</feature>
<keyword evidence="8" id="KW-1185">Reference proteome</keyword>
<dbReference type="Proteomes" id="UP000046392">
    <property type="component" value="Unplaced"/>
</dbReference>
<dbReference type="Pfam" id="PF04970">
    <property type="entry name" value="LRAT"/>
    <property type="match status" value="1"/>
</dbReference>
<feature type="transmembrane region" description="Helical" evidence="5">
    <location>
        <begin position="199"/>
        <end position="217"/>
    </location>
</feature>
<evidence type="ECO:0000313" key="8">
    <source>
        <dbReference type="Proteomes" id="UP000046392"/>
    </source>
</evidence>
<dbReference type="GO" id="GO:0004623">
    <property type="term" value="F:phospholipase A2 activity"/>
    <property type="evidence" value="ECO:0007669"/>
    <property type="project" value="TreeGrafter"/>
</dbReference>
<evidence type="ECO:0000256" key="6">
    <source>
        <dbReference type="SAM" id="SignalP"/>
    </source>
</evidence>
<evidence type="ECO:0000256" key="4">
    <source>
        <dbReference type="ARBA" id="ARBA00023098"/>
    </source>
</evidence>
<dbReference type="PROSITE" id="PS51934">
    <property type="entry name" value="LRAT"/>
    <property type="match status" value="1"/>
</dbReference>
<dbReference type="Gene3D" id="3.90.1720.10">
    <property type="entry name" value="endopeptidase domain like (from Nostoc punctiforme)"/>
    <property type="match status" value="1"/>
</dbReference>
<dbReference type="GO" id="GO:0070292">
    <property type="term" value="P:N-acylphosphatidylethanolamine metabolic process"/>
    <property type="evidence" value="ECO:0007669"/>
    <property type="project" value="TreeGrafter"/>
</dbReference>
<feature type="signal peptide" evidence="6">
    <location>
        <begin position="1"/>
        <end position="17"/>
    </location>
</feature>
<dbReference type="AlphaFoldDB" id="A0A0N5B3K7"/>
<evidence type="ECO:0000256" key="1">
    <source>
        <dbReference type="ARBA" id="ARBA00007824"/>
    </source>
</evidence>